<protein>
    <submittedName>
        <fullName evidence="1">Uncharacterized protein</fullName>
    </submittedName>
</protein>
<name>A0A1I3FK15_9FLAO</name>
<sequence>MEDLLSIFKITKIDFSKVIIKNNSERSSVEHFDLKPRDFIRYAKDDLNNNDKKGFVNSLTNSKRAIDCQIDTIFYNYGISFDKIPSASEKLIESLNVNNDLPHKLKMIQALKFSPSNLTTKTRNFRNRLEHYYQIPNEKEIRESLEIAELFIQSCESKIKWVEDDFIITNESFGYLYPHPFAPVENSHIGYLQMTLYKNNVSITFDNENKYFKITPTIDKMENEAIVYSQDNPEFYFLIRILNSKDDQIDLNESFALLLKYKDYPLPQKNINIENWY</sequence>
<proteinExistence type="predicted"/>
<dbReference type="AlphaFoldDB" id="A0A1I3FK15"/>
<dbReference type="OrthoDB" id="6844513at2"/>
<evidence type="ECO:0000313" key="1">
    <source>
        <dbReference type="EMBL" id="SFI11598.1"/>
    </source>
</evidence>
<keyword evidence="2" id="KW-1185">Reference proteome</keyword>
<gene>
    <name evidence="1" type="ORF">SAMN05443292_1433</name>
</gene>
<reference evidence="1 2" key="1">
    <citation type="submission" date="2016-10" db="EMBL/GenBank/DDBJ databases">
        <authorList>
            <person name="de Groot N.N."/>
        </authorList>
    </citation>
    <scope>NUCLEOTIDE SEQUENCE [LARGE SCALE GENOMIC DNA]</scope>
    <source>
        <strain evidence="1 2">DSM 26000</strain>
    </source>
</reference>
<dbReference type="STRING" id="1125876.SAMN05443292_1433"/>
<evidence type="ECO:0000313" key="2">
    <source>
        <dbReference type="Proteomes" id="UP000198931"/>
    </source>
</evidence>
<dbReference type="RefSeq" id="WP_090079440.1">
    <property type="nucleotide sequence ID" value="NZ_FOQT01000002.1"/>
</dbReference>
<accession>A0A1I3FK15</accession>
<dbReference type="Proteomes" id="UP000198931">
    <property type="component" value="Unassembled WGS sequence"/>
</dbReference>
<organism evidence="1 2">
    <name type="scientific">Halpernia frigidisoli</name>
    <dbReference type="NCBI Taxonomy" id="1125876"/>
    <lineage>
        <taxon>Bacteria</taxon>
        <taxon>Pseudomonadati</taxon>
        <taxon>Bacteroidota</taxon>
        <taxon>Flavobacteriia</taxon>
        <taxon>Flavobacteriales</taxon>
        <taxon>Weeksellaceae</taxon>
        <taxon>Chryseobacterium group</taxon>
        <taxon>Halpernia</taxon>
    </lineage>
</organism>
<dbReference type="EMBL" id="FOQT01000002">
    <property type="protein sequence ID" value="SFI11598.1"/>
    <property type="molecule type" value="Genomic_DNA"/>
</dbReference>